<evidence type="ECO:0000313" key="3">
    <source>
        <dbReference type="Proteomes" id="UP000183685"/>
    </source>
</evidence>
<protein>
    <submittedName>
        <fullName evidence="2">Uncharacterized protein</fullName>
    </submittedName>
</protein>
<sequence>MKKLIPAVALFALAACSSDGDEIVFDTVLGPRTEAQVESLPSTLKGDSDNARYSSENLKGAGMESTDGTE</sequence>
<name>A0A1G7DLN7_9PROT</name>
<dbReference type="OrthoDB" id="8481051at2"/>
<evidence type="ECO:0000313" key="2">
    <source>
        <dbReference type="EMBL" id="SDE52402.1"/>
    </source>
</evidence>
<organism evidence="2 3">
    <name type="scientific">Kordiimonas lacus</name>
    <dbReference type="NCBI Taxonomy" id="637679"/>
    <lineage>
        <taxon>Bacteria</taxon>
        <taxon>Pseudomonadati</taxon>
        <taxon>Pseudomonadota</taxon>
        <taxon>Alphaproteobacteria</taxon>
        <taxon>Kordiimonadales</taxon>
        <taxon>Kordiimonadaceae</taxon>
        <taxon>Kordiimonas</taxon>
    </lineage>
</organism>
<evidence type="ECO:0000256" key="1">
    <source>
        <dbReference type="SAM" id="MobiDB-lite"/>
    </source>
</evidence>
<dbReference type="Proteomes" id="UP000183685">
    <property type="component" value="Unassembled WGS sequence"/>
</dbReference>
<dbReference type="RefSeq" id="WP_068304824.1">
    <property type="nucleotide sequence ID" value="NZ_DAIOMO010000006.1"/>
</dbReference>
<keyword evidence="3" id="KW-1185">Reference proteome</keyword>
<accession>A0A1G7DLN7</accession>
<gene>
    <name evidence="2" type="ORF">SAMN04488071_3165</name>
</gene>
<reference evidence="2 3" key="1">
    <citation type="submission" date="2016-10" db="EMBL/GenBank/DDBJ databases">
        <authorList>
            <person name="de Groot N.N."/>
        </authorList>
    </citation>
    <scope>NUCLEOTIDE SEQUENCE [LARGE SCALE GENOMIC DNA]</scope>
    <source>
        <strain evidence="2 3">CGMCC 1.9109</strain>
    </source>
</reference>
<dbReference type="PROSITE" id="PS51257">
    <property type="entry name" value="PROKAR_LIPOPROTEIN"/>
    <property type="match status" value="1"/>
</dbReference>
<dbReference type="AlphaFoldDB" id="A0A1G7DLN7"/>
<dbReference type="EMBL" id="FNAK01000007">
    <property type="protein sequence ID" value="SDE52402.1"/>
    <property type="molecule type" value="Genomic_DNA"/>
</dbReference>
<proteinExistence type="predicted"/>
<feature type="region of interest" description="Disordered" evidence="1">
    <location>
        <begin position="35"/>
        <end position="70"/>
    </location>
</feature>